<name>A0A0F9AIR8_9ZZZZ</name>
<gene>
    <name evidence="2" type="ORF">LCGC14_2907500</name>
</gene>
<evidence type="ECO:0000313" key="2">
    <source>
        <dbReference type="EMBL" id="KKK72081.1"/>
    </source>
</evidence>
<comment type="caution">
    <text evidence="2">The sequence shown here is derived from an EMBL/GenBank/DDBJ whole genome shotgun (WGS) entry which is preliminary data.</text>
</comment>
<proteinExistence type="predicted"/>
<organism evidence="2">
    <name type="scientific">marine sediment metagenome</name>
    <dbReference type="NCBI Taxonomy" id="412755"/>
    <lineage>
        <taxon>unclassified sequences</taxon>
        <taxon>metagenomes</taxon>
        <taxon>ecological metagenomes</taxon>
    </lineage>
</organism>
<reference evidence="2" key="1">
    <citation type="journal article" date="2015" name="Nature">
        <title>Complex archaea that bridge the gap between prokaryotes and eukaryotes.</title>
        <authorList>
            <person name="Spang A."/>
            <person name="Saw J.H."/>
            <person name="Jorgensen S.L."/>
            <person name="Zaremba-Niedzwiedzka K."/>
            <person name="Martijn J."/>
            <person name="Lind A.E."/>
            <person name="van Eijk R."/>
            <person name="Schleper C."/>
            <person name="Guy L."/>
            <person name="Ettema T.J."/>
        </authorList>
    </citation>
    <scope>NUCLEOTIDE SEQUENCE</scope>
</reference>
<accession>A0A0F9AIR8</accession>
<evidence type="ECO:0000256" key="1">
    <source>
        <dbReference type="SAM" id="MobiDB-lite"/>
    </source>
</evidence>
<dbReference type="EMBL" id="LAZR01057433">
    <property type="protein sequence ID" value="KKK72081.1"/>
    <property type="molecule type" value="Genomic_DNA"/>
</dbReference>
<sequence length="23" mass="2589">MKKEYPDGLDKKPRGGLKKLVMG</sequence>
<feature type="region of interest" description="Disordered" evidence="1">
    <location>
        <begin position="1"/>
        <end position="23"/>
    </location>
</feature>
<protein>
    <submittedName>
        <fullName evidence="2">Uncharacterized protein</fullName>
    </submittedName>
</protein>
<feature type="compositionally biased region" description="Basic and acidic residues" evidence="1">
    <location>
        <begin position="1"/>
        <end position="13"/>
    </location>
</feature>
<feature type="non-terminal residue" evidence="2">
    <location>
        <position position="23"/>
    </location>
</feature>
<dbReference type="AlphaFoldDB" id="A0A0F9AIR8"/>